<dbReference type="PANTHER" id="PTHR35631">
    <property type="entry name" value="OS08G0114150 PROTEIN"/>
    <property type="match status" value="1"/>
</dbReference>
<accession>A0A9E7EHM8</accession>
<name>A0A9E7EHM8_9LILI</name>
<feature type="non-terminal residue" evidence="1">
    <location>
        <position position="1"/>
    </location>
</feature>
<evidence type="ECO:0000313" key="2">
    <source>
        <dbReference type="Proteomes" id="UP001055439"/>
    </source>
</evidence>
<protein>
    <submittedName>
        <fullName evidence="1">Uncharacterized protein</fullName>
    </submittedName>
</protein>
<proteinExistence type="predicted"/>
<organism evidence="1 2">
    <name type="scientific">Musa troglodytarum</name>
    <name type="common">fe'i banana</name>
    <dbReference type="NCBI Taxonomy" id="320322"/>
    <lineage>
        <taxon>Eukaryota</taxon>
        <taxon>Viridiplantae</taxon>
        <taxon>Streptophyta</taxon>
        <taxon>Embryophyta</taxon>
        <taxon>Tracheophyta</taxon>
        <taxon>Spermatophyta</taxon>
        <taxon>Magnoliopsida</taxon>
        <taxon>Liliopsida</taxon>
        <taxon>Zingiberales</taxon>
        <taxon>Musaceae</taxon>
        <taxon>Musa</taxon>
    </lineage>
</organism>
<dbReference type="EMBL" id="CP097502">
    <property type="protein sequence ID" value="URD77000.1"/>
    <property type="molecule type" value="Genomic_DNA"/>
</dbReference>
<reference evidence="1" key="1">
    <citation type="submission" date="2022-05" db="EMBL/GenBank/DDBJ databases">
        <title>The Musa troglodytarum L. genome provides insights into the mechanism of non-climacteric behaviour and enrichment of carotenoids.</title>
        <authorList>
            <person name="Wang J."/>
        </authorList>
    </citation>
    <scope>NUCLEOTIDE SEQUENCE</scope>
    <source>
        <tissue evidence="1">Leaf</tissue>
    </source>
</reference>
<dbReference type="PANTHER" id="PTHR35631:SF15">
    <property type="entry name" value="OS08G0114175 PROTEIN"/>
    <property type="match status" value="1"/>
</dbReference>
<evidence type="ECO:0000313" key="1">
    <source>
        <dbReference type="EMBL" id="URD77000.1"/>
    </source>
</evidence>
<gene>
    <name evidence="1" type="ORF">MUK42_35109</name>
</gene>
<sequence>YLIRGSSTHYDIKLVSFGGGPTTVACCQGPRASPMRCTTARAWRTLAKDLFKCL</sequence>
<dbReference type="AlphaFoldDB" id="A0A9E7EHM8"/>
<dbReference type="OrthoDB" id="1001067at2759"/>
<dbReference type="Proteomes" id="UP001055439">
    <property type="component" value="Chromosome 1"/>
</dbReference>
<keyword evidence="2" id="KW-1185">Reference proteome</keyword>